<dbReference type="EMBL" id="JAFMOU010000068">
    <property type="protein sequence ID" value="MBU9835816.1"/>
    <property type="molecule type" value="Genomic_DNA"/>
</dbReference>
<accession>A0ABS6L1X6</accession>
<protein>
    <submittedName>
        <fullName evidence="1">DUF943 family protein</fullName>
    </submittedName>
</protein>
<name>A0ABS6L1X6_9GAMM</name>
<proteinExistence type="predicted"/>
<evidence type="ECO:0000313" key="1">
    <source>
        <dbReference type="EMBL" id="MBU9835816.1"/>
    </source>
</evidence>
<comment type="caution">
    <text evidence="1">The sequence shown here is derived from an EMBL/GenBank/DDBJ whole genome shotgun (WGS) entry which is preliminary data.</text>
</comment>
<reference evidence="1 2" key="1">
    <citation type="submission" date="2021-03" db="EMBL/GenBank/DDBJ databases">
        <title>Five novel Rahnella species.</title>
        <authorList>
            <person name="Brady C."/>
            <person name="Asselin J."/>
            <person name="Beer S."/>
            <person name="Bruberg M.B."/>
            <person name="Crampton B."/>
            <person name="Venter S."/>
            <person name="Arnold D."/>
            <person name="Denman S."/>
        </authorList>
    </citation>
    <scope>NUCLEOTIDE SEQUENCE [LARGE SCALE GENOMIC DNA]</scope>
    <source>
        <strain evidence="1 2">L72c</strain>
    </source>
</reference>
<dbReference type="InterPro" id="IPR010351">
    <property type="entry name" value="DUF943"/>
</dbReference>
<evidence type="ECO:0000313" key="2">
    <source>
        <dbReference type="Proteomes" id="UP000699865"/>
    </source>
</evidence>
<gene>
    <name evidence="1" type="ORF">J1786_13465</name>
</gene>
<keyword evidence="2" id="KW-1185">Reference proteome</keyword>
<organism evidence="1 2">
    <name type="scientific">Rahnella perminowiae</name>
    <dbReference type="NCBI Taxonomy" id="2816244"/>
    <lineage>
        <taxon>Bacteria</taxon>
        <taxon>Pseudomonadati</taxon>
        <taxon>Pseudomonadota</taxon>
        <taxon>Gammaproteobacteria</taxon>
        <taxon>Enterobacterales</taxon>
        <taxon>Yersiniaceae</taxon>
        <taxon>Rahnella</taxon>
    </lineage>
</organism>
<dbReference type="RefSeq" id="WP_129954178.1">
    <property type="nucleotide sequence ID" value="NZ_JAFMOU010000068.1"/>
</dbReference>
<sequence>MKRNYDVANQITCCDKNGVYYIAILDVNDGFKKFSEADYTSWHSFSRDDLICFDEIKSESRCIEKNVLMEITAGTNGKIGYIFDGEYIN</sequence>
<dbReference type="Proteomes" id="UP000699865">
    <property type="component" value="Unassembled WGS sequence"/>
</dbReference>
<dbReference type="Pfam" id="PF06092">
    <property type="entry name" value="DUF943"/>
    <property type="match status" value="1"/>
</dbReference>